<gene>
    <name evidence="1" type="ORF">V1517DRAFT_325482</name>
</gene>
<reference evidence="2" key="1">
    <citation type="journal article" date="2024" name="Front. Bioeng. Biotechnol.">
        <title>Genome-scale model development and genomic sequencing of the oleaginous clade Lipomyces.</title>
        <authorList>
            <person name="Czajka J.J."/>
            <person name="Han Y."/>
            <person name="Kim J."/>
            <person name="Mondo S.J."/>
            <person name="Hofstad B.A."/>
            <person name="Robles A."/>
            <person name="Haridas S."/>
            <person name="Riley R."/>
            <person name="LaButti K."/>
            <person name="Pangilinan J."/>
            <person name="Andreopoulos W."/>
            <person name="Lipzen A."/>
            <person name="Yan J."/>
            <person name="Wang M."/>
            <person name="Ng V."/>
            <person name="Grigoriev I.V."/>
            <person name="Spatafora J.W."/>
            <person name="Magnuson J.K."/>
            <person name="Baker S.E."/>
            <person name="Pomraning K.R."/>
        </authorList>
    </citation>
    <scope>NUCLEOTIDE SEQUENCE [LARGE SCALE GENOMIC DNA]</scope>
    <source>
        <strain evidence="2">CBS 10300</strain>
    </source>
</reference>
<dbReference type="Proteomes" id="UP001489719">
    <property type="component" value="Unassembled WGS sequence"/>
</dbReference>
<keyword evidence="2" id="KW-1185">Reference proteome</keyword>
<protein>
    <submittedName>
        <fullName evidence="1">Uncharacterized protein</fullName>
    </submittedName>
</protein>
<sequence length="201" mass="23401">MSKVLESVNADIQSSIDDSTSSVGQGPRICAFCKREYGKYSCPRCRQIYCSLACYKSKAHQTCSASFYLDNVQKGTQAVLKESSSSQLSTREKRRLLELVNGYEIEAQERPLGDFEGFVKDKSDLRLPSGEIRHPDSAEDKYHHWIEGEQQRWRIDLEERMTDLDLQSADFEEIWQRLTMYEQADFIRLVQEHERHAHEKL</sequence>
<comment type="caution">
    <text evidence="1">The sequence shown here is derived from an EMBL/GenBank/DDBJ whole genome shotgun (WGS) entry which is preliminary data.</text>
</comment>
<dbReference type="EMBL" id="MU970091">
    <property type="protein sequence ID" value="KAK9321734.1"/>
    <property type="molecule type" value="Genomic_DNA"/>
</dbReference>
<organism evidence="1 2">
    <name type="scientific">Lipomyces orientalis</name>
    <dbReference type="NCBI Taxonomy" id="1233043"/>
    <lineage>
        <taxon>Eukaryota</taxon>
        <taxon>Fungi</taxon>
        <taxon>Dikarya</taxon>
        <taxon>Ascomycota</taxon>
        <taxon>Saccharomycotina</taxon>
        <taxon>Lipomycetes</taxon>
        <taxon>Lipomycetales</taxon>
        <taxon>Lipomycetaceae</taxon>
        <taxon>Lipomyces</taxon>
    </lineage>
</organism>
<proteinExistence type="predicted"/>
<name>A0ACC3TKR9_9ASCO</name>
<accession>A0ACC3TKR9</accession>
<evidence type="ECO:0000313" key="2">
    <source>
        <dbReference type="Proteomes" id="UP001489719"/>
    </source>
</evidence>
<evidence type="ECO:0000313" key="1">
    <source>
        <dbReference type="EMBL" id="KAK9321734.1"/>
    </source>
</evidence>